<dbReference type="InterPro" id="IPR001216">
    <property type="entry name" value="P-phosphate_BS"/>
</dbReference>
<dbReference type="NCBIfam" id="TIGR01139">
    <property type="entry name" value="cysK"/>
    <property type="match status" value="1"/>
</dbReference>
<dbReference type="FunFam" id="3.40.50.1100:FF:000006">
    <property type="entry name" value="Cysteine synthase"/>
    <property type="match status" value="1"/>
</dbReference>
<evidence type="ECO:0000256" key="4">
    <source>
        <dbReference type="ARBA" id="ARBA00022605"/>
    </source>
</evidence>
<keyword evidence="4 11" id="KW-0028">Amino-acid biosynthesis</keyword>
<dbReference type="Proteomes" id="UP000006558">
    <property type="component" value="Chromosome"/>
</dbReference>
<dbReference type="KEGG" id="tpt:Tpet_0266"/>
<name>A5IJC2_THEP1</name>
<dbReference type="Gene3D" id="3.40.50.1100">
    <property type="match status" value="2"/>
</dbReference>
<evidence type="ECO:0000256" key="7">
    <source>
        <dbReference type="ARBA" id="ARBA00023192"/>
    </source>
</evidence>
<evidence type="ECO:0000259" key="12">
    <source>
        <dbReference type="Pfam" id="PF00291"/>
    </source>
</evidence>
<evidence type="ECO:0000256" key="2">
    <source>
        <dbReference type="ARBA" id="ARBA00007103"/>
    </source>
</evidence>
<dbReference type="GO" id="GO:0006535">
    <property type="term" value="P:cysteine biosynthetic process from serine"/>
    <property type="evidence" value="ECO:0007669"/>
    <property type="project" value="UniProtKB-UniRule"/>
</dbReference>
<evidence type="ECO:0000256" key="9">
    <source>
        <dbReference type="PIRSR" id="PIRSR605856-50"/>
    </source>
</evidence>
<dbReference type="PANTHER" id="PTHR10314">
    <property type="entry name" value="CYSTATHIONINE BETA-SYNTHASE"/>
    <property type="match status" value="1"/>
</dbReference>
<dbReference type="InterPro" id="IPR005859">
    <property type="entry name" value="CysK"/>
</dbReference>
<dbReference type="HOGENOM" id="CLU_021018_1_0_0"/>
<feature type="domain" description="Tryptophan synthase beta chain-like PALP" evidence="12">
    <location>
        <begin position="4"/>
        <end position="282"/>
    </location>
</feature>
<reference evidence="13 14" key="2">
    <citation type="journal article" date="2009" name="Proc. Natl. Acad. Sci. U.S.A.">
        <title>On the chimeric nature, thermophilic origin, and phylogenetic placement of the Thermotogales.</title>
        <authorList>
            <person name="Zhaxybayeva O."/>
            <person name="Swithers K.S."/>
            <person name="Lapierre P."/>
            <person name="Fournier G.P."/>
            <person name="Bickhart D.M."/>
            <person name="DeBoy R.T."/>
            <person name="Nelson K.E."/>
            <person name="Nesbo C.L."/>
            <person name="Doolittle W.F."/>
            <person name="Gogarten J.P."/>
            <person name="Noll K.M."/>
        </authorList>
    </citation>
    <scope>NUCLEOTIDE SEQUENCE [LARGE SCALE GENOMIC DNA]</scope>
    <source>
        <strain evidence="14">ATCC BAA-488 / DSM 13995 / JCM 10881 / RKU-1</strain>
    </source>
</reference>
<evidence type="ECO:0000313" key="14">
    <source>
        <dbReference type="Proteomes" id="UP000006558"/>
    </source>
</evidence>
<evidence type="ECO:0000256" key="11">
    <source>
        <dbReference type="RuleBase" id="RU003985"/>
    </source>
</evidence>
<dbReference type="InterPro" id="IPR001926">
    <property type="entry name" value="TrpB-like_PALP"/>
</dbReference>
<dbReference type="STRING" id="390874.Tpet_0266"/>
<dbReference type="eggNOG" id="COG0031">
    <property type="taxonomic scope" value="Bacteria"/>
</dbReference>
<organism evidence="13 14">
    <name type="scientific">Thermotoga petrophila (strain ATCC BAA-488 / DSM 13995 / JCM 10881 / RKU-1)</name>
    <dbReference type="NCBI Taxonomy" id="390874"/>
    <lineage>
        <taxon>Bacteria</taxon>
        <taxon>Thermotogati</taxon>
        <taxon>Thermotogota</taxon>
        <taxon>Thermotogae</taxon>
        <taxon>Thermotogales</taxon>
        <taxon>Thermotogaceae</taxon>
        <taxon>Thermotoga</taxon>
    </lineage>
</organism>
<proteinExistence type="inferred from homology"/>
<dbReference type="SUPFAM" id="SSF53686">
    <property type="entry name" value="Tryptophan synthase beta subunit-like PLP-dependent enzymes"/>
    <property type="match status" value="1"/>
</dbReference>
<evidence type="ECO:0000256" key="6">
    <source>
        <dbReference type="ARBA" id="ARBA00022898"/>
    </source>
</evidence>
<dbReference type="PROSITE" id="PS00901">
    <property type="entry name" value="CYS_SYNTHASE"/>
    <property type="match status" value="1"/>
</dbReference>
<dbReference type="GO" id="GO:0004124">
    <property type="term" value="F:cysteine synthase activity"/>
    <property type="evidence" value="ECO:0007669"/>
    <property type="project" value="UniProtKB-UniRule"/>
</dbReference>
<dbReference type="InterPro" id="IPR036052">
    <property type="entry name" value="TrpB-like_PALP_sf"/>
</dbReference>
<comment type="cofactor">
    <cofactor evidence="1 9 11">
        <name>pyridoxal 5'-phosphate</name>
        <dbReference type="ChEBI" id="CHEBI:597326"/>
    </cofactor>
</comment>
<protein>
    <recommendedName>
        <fullName evidence="3 11">Cysteine synthase</fullName>
        <ecNumber evidence="3 11">2.5.1.47</ecNumber>
    </recommendedName>
</protein>
<comment type="similarity">
    <text evidence="2 11">Belongs to the cysteine synthase/cystathionine beta-synthase family.</text>
</comment>
<sequence length="291" mass="31317">MMERLIGSTPIVRLDSIDSRIFLKLEKNNPGGSVKDRPALFMILDAEKRGLLKNGIVEPTSGNMGIAIAMIGAKRGHRVILTMPETMSVERRKVLKMLGAELVLTPGELGMKGAVEKAIEISRETGAHMLNQFENPYNVYSHQFTTGPEILKQMDYWIDAFVAGVGTGGTISGVGRVLRGFFGDRVKIVAVEPAKSPVLSGGQPGKHAIQGIGAGFVPKILDRSVIDEVITVEDEEAYEMARYLAKKEGLLVGISSGANVAAALKVAQKLGPDARVVTVAPDHAERYLSIL</sequence>
<dbReference type="CDD" id="cd01561">
    <property type="entry name" value="CBS_like"/>
    <property type="match status" value="1"/>
</dbReference>
<dbReference type="NCBIfam" id="TIGR01136">
    <property type="entry name" value="cysKM"/>
    <property type="match status" value="1"/>
</dbReference>
<evidence type="ECO:0000256" key="1">
    <source>
        <dbReference type="ARBA" id="ARBA00001933"/>
    </source>
</evidence>
<dbReference type="Pfam" id="PF00291">
    <property type="entry name" value="PALP"/>
    <property type="match status" value="1"/>
</dbReference>
<comment type="catalytic activity">
    <reaction evidence="8 11">
        <text>O-acetyl-L-serine + hydrogen sulfide = L-cysteine + acetate</text>
        <dbReference type="Rhea" id="RHEA:14829"/>
        <dbReference type="ChEBI" id="CHEBI:29919"/>
        <dbReference type="ChEBI" id="CHEBI:30089"/>
        <dbReference type="ChEBI" id="CHEBI:35235"/>
        <dbReference type="ChEBI" id="CHEBI:58340"/>
        <dbReference type="EC" id="2.5.1.47"/>
    </reaction>
</comment>
<evidence type="ECO:0000256" key="3">
    <source>
        <dbReference type="ARBA" id="ARBA00012681"/>
    </source>
</evidence>
<dbReference type="RefSeq" id="WP_011942938.1">
    <property type="nucleotide sequence ID" value="NC_009486.1"/>
</dbReference>
<dbReference type="EMBL" id="CP000702">
    <property type="protein sequence ID" value="ABQ46295.1"/>
    <property type="molecule type" value="Genomic_DNA"/>
</dbReference>
<accession>A5IJC2</accession>
<feature type="binding site" evidence="9">
    <location>
        <position position="255"/>
    </location>
    <ligand>
        <name>pyridoxal 5'-phosphate</name>
        <dbReference type="ChEBI" id="CHEBI:597326"/>
    </ligand>
</feature>
<keyword evidence="5 11" id="KW-0808">Transferase</keyword>
<feature type="binding site" evidence="9">
    <location>
        <begin position="166"/>
        <end position="170"/>
    </location>
    <ligand>
        <name>pyridoxal 5'-phosphate</name>
        <dbReference type="ChEBI" id="CHEBI:597326"/>
    </ligand>
</feature>
<evidence type="ECO:0000256" key="8">
    <source>
        <dbReference type="ARBA" id="ARBA00047931"/>
    </source>
</evidence>
<dbReference type="AlphaFoldDB" id="A5IJC2"/>
<evidence type="ECO:0000256" key="10">
    <source>
        <dbReference type="PIRSR" id="PIRSR605856-51"/>
    </source>
</evidence>
<dbReference type="EC" id="2.5.1.47" evidence="3 11"/>
<evidence type="ECO:0000256" key="5">
    <source>
        <dbReference type="ARBA" id="ARBA00022679"/>
    </source>
</evidence>
<reference evidence="14" key="1">
    <citation type="submission" date="2007-05" db="EMBL/GenBank/DDBJ databases">
        <title>Complete sequence of Thermotoga petrophila RKU-1.</title>
        <authorList>
            <consortium name="US DOE Joint Genome Institute"/>
            <person name="Copeland A."/>
            <person name="Lucas S."/>
            <person name="Lapidus A."/>
            <person name="Barry K."/>
            <person name="Glavina del Rio T."/>
            <person name="Dalin E."/>
            <person name="Tice H."/>
            <person name="Pitluck S."/>
            <person name="Sims D."/>
            <person name="Brettin T."/>
            <person name="Bruce D."/>
            <person name="Detter J.C."/>
            <person name="Han C."/>
            <person name="Tapia R."/>
            <person name="Schmutz J."/>
            <person name="Larimer F."/>
            <person name="Land M."/>
            <person name="Hauser L."/>
            <person name="Kyrpides N."/>
            <person name="Mikhailova N."/>
            <person name="Nelson K."/>
            <person name="Gogarten J.P."/>
            <person name="Noll K."/>
            <person name="Richardson P."/>
        </authorList>
    </citation>
    <scope>NUCLEOTIDE SEQUENCE [LARGE SCALE GENOMIC DNA]</scope>
    <source>
        <strain evidence="14">ATCC BAA-488 / DSM 13995 / JCM 10881 / RKU-1</strain>
    </source>
</reference>
<keyword evidence="7 11" id="KW-0198">Cysteine biosynthesis</keyword>
<gene>
    <name evidence="13" type="ordered locus">Tpet_0266</name>
</gene>
<dbReference type="InterPro" id="IPR050214">
    <property type="entry name" value="Cys_Synth/Cystath_Beta-Synth"/>
</dbReference>
<keyword evidence="6 9" id="KW-0663">Pyridoxal phosphate</keyword>
<dbReference type="InterPro" id="IPR005856">
    <property type="entry name" value="Cys_synth"/>
</dbReference>
<feature type="binding site" evidence="9">
    <location>
        <position position="63"/>
    </location>
    <ligand>
        <name>pyridoxal 5'-phosphate</name>
        <dbReference type="ChEBI" id="CHEBI:597326"/>
    </ligand>
</feature>
<feature type="modified residue" description="N6-(pyridoxal phosphate)lysine" evidence="10">
    <location>
        <position position="35"/>
    </location>
</feature>
<evidence type="ECO:0000313" key="13">
    <source>
        <dbReference type="EMBL" id="ABQ46295.1"/>
    </source>
</evidence>